<reference evidence="6 7" key="1">
    <citation type="submission" date="2015-03" db="EMBL/GenBank/DDBJ databases">
        <title>Genome assembly of Sandaracinus amylolyticus DSM 53668.</title>
        <authorList>
            <person name="Sharma G."/>
            <person name="Subramanian S."/>
        </authorList>
    </citation>
    <scope>NUCLEOTIDE SEQUENCE [LARGE SCALE GENOMIC DNA]</scope>
    <source>
        <strain evidence="6 7">DSM 53668</strain>
    </source>
</reference>
<keyword evidence="3 4" id="KW-0862">Zinc</keyword>
<keyword evidence="3 4" id="KW-0479">Metal-binding</keyword>
<evidence type="ECO:0000256" key="2">
    <source>
        <dbReference type="ARBA" id="ARBA00022679"/>
    </source>
</evidence>
<name>A0A0F6W898_9BACT</name>
<dbReference type="KEGG" id="samy:DB32_007091"/>
<feature type="domain" description="Hcy-binding" evidence="5">
    <location>
        <begin position="1"/>
        <end position="275"/>
    </location>
</feature>
<protein>
    <submittedName>
        <fullName evidence="6">Homocysteine S-methyltransferase</fullName>
    </submittedName>
</protein>
<accession>A0A0F6W898</accession>
<proteinExistence type="predicted"/>
<dbReference type="Pfam" id="PF02574">
    <property type="entry name" value="S-methyl_trans"/>
    <property type="match status" value="1"/>
</dbReference>
<evidence type="ECO:0000256" key="1">
    <source>
        <dbReference type="ARBA" id="ARBA00022603"/>
    </source>
</evidence>
<evidence type="ECO:0000313" key="6">
    <source>
        <dbReference type="EMBL" id="AKF09942.1"/>
    </source>
</evidence>
<dbReference type="OrthoDB" id="9803687at2"/>
<dbReference type="PIRSF" id="PIRSF037505">
    <property type="entry name" value="Betaine_HMT"/>
    <property type="match status" value="1"/>
</dbReference>
<dbReference type="GO" id="GO:0008168">
    <property type="term" value="F:methyltransferase activity"/>
    <property type="evidence" value="ECO:0007669"/>
    <property type="project" value="UniProtKB-UniRule"/>
</dbReference>
<sequence length="277" mass="29174">MRVSFLLLDGPVGTELARRGVATPAPMWSASAIDAAPDVLAAVHHDYAQAGATVHTAATFRTTPRASGAAWERLARRAVDIARASIDPAHRVAGSIAPLEDCYRPDRSPSDPRPEHRMLARALASAGVDLLLCETFPHVAEALVAVEEAVATGVPTWLALTAGPDADLLTPAQIAEGAREAVRRGARAVLVDCVPADRTLPYVEAIARLDLGVPLGAYANAGREADGIGWRSNDPERGAQRYLAHARRWIEAGATIVGGCCGTSVAHVAALRAERDR</sequence>
<organism evidence="6 7">
    <name type="scientific">Sandaracinus amylolyticus</name>
    <dbReference type="NCBI Taxonomy" id="927083"/>
    <lineage>
        <taxon>Bacteria</taxon>
        <taxon>Pseudomonadati</taxon>
        <taxon>Myxococcota</taxon>
        <taxon>Polyangia</taxon>
        <taxon>Polyangiales</taxon>
        <taxon>Sandaracinaceae</taxon>
        <taxon>Sandaracinus</taxon>
    </lineage>
</organism>
<dbReference type="STRING" id="927083.DB32_007091"/>
<feature type="binding site" evidence="4">
    <location>
        <position position="260"/>
    </location>
    <ligand>
        <name>Zn(2+)</name>
        <dbReference type="ChEBI" id="CHEBI:29105"/>
    </ligand>
</feature>
<evidence type="ECO:0000259" key="5">
    <source>
        <dbReference type="PROSITE" id="PS50970"/>
    </source>
</evidence>
<dbReference type="GO" id="GO:0009086">
    <property type="term" value="P:methionine biosynthetic process"/>
    <property type="evidence" value="ECO:0007669"/>
    <property type="project" value="InterPro"/>
</dbReference>
<dbReference type="Proteomes" id="UP000034883">
    <property type="component" value="Chromosome"/>
</dbReference>
<feature type="binding site" evidence="4">
    <location>
        <position position="261"/>
    </location>
    <ligand>
        <name>Zn(2+)</name>
        <dbReference type="ChEBI" id="CHEBI:29105"/>
    </ligand>
</feature>
<dbReference type="SUPFAM" id="SSF82282">
    <property type="entry name" value="Homocysteine S-methyltransferase"/>
    <property type="match status" value="1"/>
</dbReference>
<keyword evidence="1 4" id="KW-0489">Methyltransferase</keyword>
<dbReference type="InterPro" id="IPR036589">
    <property type="entry name" value="HCY_dom_sf"/>
</dbReference>
<dbReference type="EMBL" id="CP011125">
    <property type="protein sequence ID" value="AKF09942.1"/>
    <property type="molecule type" value="Genomic_DNA"/>
</dbReference>
<keyword evidence="2 4" id="KW-0808">Transferase</keyword>
<dbReference type="InterPro" id="IPR003726">
    <property type="entry name" value="HCY_dom"/>
</dbReference>
<dbReference type="InterPro" id="IPR017226">
    <property type="entry name" value="BHMT-like"/>
</dbReference>
<evidence type="ECO:0000256" key="3">
    <source>
        <dbReference type="PIRSR" id="PIRSR037505-2"/>
    </source>
</evidence>
<feature type="binding site" evidence="3 4">
    <location>
        <position position="193"/>
    </location>
    <ligand>
        <name>Zn(2+)</name>
        <dbReference type="ChEBI" id="CHEBI:29105"/>
    </ligand>
</feature>
<dbReference type="GO" id="GO:0008270">
    <property type="term" value="F:zinc ion binding"/>
    <property type="evidence" value="ECO:0007669"/>
    <property type="project" value="InterPro"/>
</dbReference>
<dbReference type="AlphaFoldDB" id="A0A0F6W898"/>
<dbReference type="Gene3D" id="3.20.20.330">
    <property type="entry name" value="Homocysteine-binding-like domain"/>
    <property type="match status" value="1"/>
</dbReference>
<comment type="cofactor">
    <cofactor evidence="3">
        <name>Zn(2+)</name>
        <dbReference type="ChEBI" id="CHEBI:29105"/>
    </cofactor>
    <text evidence="3">Binds 1 zinc ion per subunit.</text>
</comment>
<evidence type="ECO:0000313" key="7">
    <source>
        <dbReference type="Proteomes" id="UP000034883"/>
    </source>
</evidence>
<keyword evidence="7" id="KW-1185">Reference proteome</keyword>
<gene>
    <name evidence="6" type="ORF">DB32_007091</name>
</gene>
<dbReference type="PANTHER" id="PTHR11103:SF18">
    <property type="entry name" value="SLR1189 PROTEIN"/>
    <property type="match status" value="1"/>
</dbReference>
<evidence type="ECO:0000256" key="4">
    <source>
        <dbReference type="PROSITE-ProRule" id="PRU00333"/>
    </source>
</evidence>
<dbReference type="PANTHER" id="PTHR11103">
    <property type="entry name" value="SLR1189 PROTEIN"/>
    <property type="match status" value="1"/>
</dbReference>
<dbReference type="GO" id="GO:0032259">
    <property type="term" value="P:methylation"/>
    <property type="evidence" value="ECO:0007669"/>
    <property type="project" value="UniProtKB-KW"/>
</dbReference>
<dbReference type="PROSITE" id="PS50970">
    <property type="entry name" value="HCY"/>
    <property type="match status" value="1"/>
</dbReference>